<evidence type="ECO:0000256" key="1">
    <source>
        <dbReference type="SAM" id="MobiDB-lite"/>
    </source>
</evidence>
<feature type="region of interest" description="Disordered" evidence="1">
    <location>
        <begin position="1"/>
        <end position="21"/>
    </location>
</feature>
<organism evidence="2 3">
    <name type="scientific">Naegleria lovaniensis</name>
    <name type="common">Amoeba</name>
    <dbReference type="NCBI Taxonomy" id="51637"/>
    <lineage>
        <taxon>Eukaryota</taxon>
        <taxon>Discoba</taxon>
        <taxon>Heterolobosea</taxon>
        <taxon>Tetramitia</taxon>
        <taxon>Eutetramitia</taxon>
        <taxon>Vahlkampfiidae</taxon>
        <taxon>Naegleria</taxon>
    </lineage>
</organism>
<dbReference type="Proteomes" id="UP000816034">
    <property type="component" value="Unassembled WGS sequence"/>
</dbReference>
<protein>
    <submittedName>
        <fullName evidence="2">Uncharacterized protein</fullName>
    </submittedName>
</protein>
<dbReference type="InterPro" id="IPR011044">
    <property type="entry name" value="Quino_amine_DH_bsu"/>
</dbReference>
<dbReference type="SUPFAM" id="SSF50969">
    <property type="entry name" value="YVTN repeat-like/Quinoprotein amine dehydrogenase"/>
    <property type="match status" value="1"/>
</dbReference>
<dbReference type="InterPro" id="IPR011042">
    <property type="entry name" value="6-blade_b-propeller_TolB-like"/>
</dbReference>
<dbReference type="Gene3D" id="2.120.10.30">
    <property type="entry name" value="TolB, C-terminal domain"/>
    <property type="match status" value="1"/>
</dbReference>
<gene>
    <name evidence="2" type="ORF">C9374_008207</name>
</gene>
<keyword evidence="3" id="KW-1185">Reference proteome</keyword>
<evidence type="ECO:0000313" key="3">
    <source>
        <dbReference type="Proteomes" id="UP000816034"/>
    </source>
</evidence>
<reference evidence="2 3" key="1">
    <citation type="journal article" date="2018" name="BMC Genomics">
        <title>The genome of Naegleria lovaniensis, the basis for a comparative approach to unravel pathogenicity factors of the human pathogenic amoeba N. fowleri.</title>
        <authorList>
            <person name="Liechti N."/>
            <person name="Schurch N."/>
            <person name="Bruggmann R."/>
            <person name="Wittwer M."/>
        </authorList>
    </citation>
    <scope>NUCLEOTIDE SEQUENCE [LARGE SCALE GENOMIC DNA]</scope>
    <source>
        <strain evidence="2 3">ATCC 30569</strain>
    </source>
</reference>
<accession>A0AA88KI68</accession>
<feature type="compositionally biased region" description="Basic residues" evidence="1">
    <location>
        <begin position="1"/>
        <end position="10"/>
    </location>
</feature>
<dbReference type="GeneID" id="68100661"/>
<comment type="caution">
    <text evidence="2">The sequence shown here is derived from an EMBL/GenBank/DDBJ whole genome shotgun (WGS) entry which is preliminary data.</text>
</comment>
<evidence type="ECO:0000313" key="2">
    <source>
        <dbReference type="EMBL" id="KAG2378568.1"/>
    </source>
</evidence>
<sequence length="401" mass="46659">MGQSHPKHLKASPSGNNNIVPSNTLKVQELTAEERDDSMYSTPISKTDANSDKKNEIVILILINFNEQMHDDDPTRCRCRNYQHEDNNVMIDLFQKLQKHIMSYRWKPFSMKFELTQILGNVHEDEQHFQPTAPFDVAISYNHDCLLVSDYRYIQIFSLTTLRFKTSIQCRGVPGYMCIEENFDERRNDAIIFNCSHHGTDVYKYQLNLFVDQTTRKWKDWEYTLWYSYFMGRVNGMRVLDSAQMLFICVQNEYSIMMLHLKSGEICRRIQLTGNTPYCLDFTNDGHLITFIDRKLTLLRVDEIHNSHWIPTGSWDDTRNVGHLIDPCSIVFDKASNCIITSDHSTIQVFTLDGTLVRKFDLLSEPFSTFSGSNHTGLCLNRITGELIVCELARKTVKIFN</sequence>
<name>A0AA88KI68_NAELO</name>
<dbReference type="EMBL" id="PYSW02000032">
    <property type="protein sequence ID" value="KAG2378568.1"/>
    <property type="molecule type" value="Genomic_DNA"/>
</dbReference>
<proteinExistence type="predicted"/>
<dbReference type="AlphaFoldDB" id="A0AA88KI68"/>
<dbReference type="RefSeq" id="XP_044545830.1">
    <property type="nucleotide sequence ID" value="XM_044698258.1"/>
</dbReference>